<evidence type="ECO:0000256" key="1">
    <source>
        <dbReference type="ARBA" id="ARBA00004141"/>
    </source>
</evidence>
<keyword evidence="8" id="KW-1185">Reference proteome</keyword>
<dbReference type="RefSeq" id="WP_192027637.1">
    <property type="nucleotide sequence ID" value="NZ_JACYTR010000001.1"/>
</dbReference>
<dbReference type="AlphaFoldDB" id="A0AAW3ZDN6"/>
<proteinExistence type="predicted"/>
<feature type="transmembrane region" description="Helical" evidence="5">
    <location>
        <begin position="119"/>
        <end position="141"/>
    </location>
</feature>
<accession>A0AAW3ZDN6</accession>
<feature type="transmembrane region" description="Helical" evidence="5">
    <location>
        <begin position="82"/>
        <end position="107"/>
    </location>
</feature>
<evidence type="ECO:0000313" key="7">
    <source>
        <dbReference type="EMBL" id="MBD8524296.1"/>
    </source>
</evidence>
<evidence type="ECO:0000256" key="4">
    <source>
        <dbReference type="ARBA" id="ARBA00023136"/>
    </source>
</evidence>
<evidence type="ECO:0000256" key="2">
    <source>
        <dbReference type="ARBA" id="ARBA00022692"/>
    </source>
</evidence>
<name>A0AAW3ZDN6_9GAMM</name>
<reference evidence="7 8" key="1">
    <citation type="submission" date="2020-09" db="EMBL/GenBank/DDBJ databases">
        <title>Pseudoxanthomonas sp. CAU 1598 isolated from sand of Yaerae Beach.</title>
        <authorList>
            <person name="Kim W."/>
        </authorList>
    </citation>
    <scope>NUCLEOTIDE SEQUENCE [LARGE SCALE GENOMIC DNA]</scope>
    <source>
        <strain evidence="7 8">CAU 1598</strain>
    </source>
</reference>
<keyword evidence="3 5" id="KW-1133">Transmembrane helix</keyword>
<dbReference type="GO" id="GO:0016020">
    <property type="term" value="C:membrane"/>
    <property type="evidence" value="ECO:0007669"/>
    <property type="project" value="UniProtKB-SubCell"/>
</dbReference>
<organism evidence="7 8">
    <name type="scientific">Pseudomarimonas arenosa</name>
    <dbReference type="NCBI Taxonomy" id="2774145"/>
    <lineage>
        <taxon>Bacteria</taxon>
        <taxon>Pseudomonadati</taxon>
        <taxon>Pseudomonadota</taxon>
        <taxon>Gammaproteobacteria</taxon>
        <taxon>Lysobacterales</taxon>
        <taxon>Lysobacteraceae</taxon>
        <taxon>Pseudomarimonas</taxon>
    </lineage>
</organism>
<feature type="transmembrane region" description="Helical" evidence="5">
    <location>
        <begin position="173"/>
        <end position="194"/>
    </location>
</feature>
<dbReference type="InterPro" id="IPR006977">
    <property type="entry name" value="Yip1_dom"/>
</dbReference>
<protein>
    <submittedName>
        <fullName evidence="7">YIP1 family protein</fullName>
    </submittedName>
</protein>
<evidence type="ECO:0000256" key="3">
    <source>
        <dbReference type="ARBA" id="ARBA00022989"/>
    </source>
</evidence>
<evidence type="ECO:0000256" key="5">
    <source>
        <dbReference type="SAM" id="Phobius"/>
    </source>
</evidence>
<dbReference type="EMBL" id="JACYTR010000001">
    <property type="protein sequence ID" value="MBD8524296.1"/>
    <property type="molecule type" value="Genomic_DNA"/>
</dbReference>
<evidence type="ECO:0000259" key="6">
    <source>
        <dbReference type="Pfam" id="PF04893"/>
    </source>
</evidence>
<feature type="transmembrane region" description="Helical" evidence="5">
    <location>
        <begin position="206"/>
        <end position="225"/>
    </location>
</feature>
<keyword evidence="2 5" id="KW-0812">Transmembrane</keyword>
<comment type="caution">
    <text evidence="7">The sequence shown here is derived from an EMBL/GenBank/DDBJ whole genome shotgun (WGS) entry which is preliminary data.</text>
</comment>
<gene>
    <name evidence="7" type="ORF">IFO71_00940</name>
</gene>
<dbReference type="Pfam" id="PF04893">
    <property type="entry name" value="Yip1"/>
    <property type="match status" value="1"/>
</dbReference>
<dbReference type="Proteomes" id="UP000613768">
    <property type="component" value="Unassembled WGS sequence"/>
</dbReference>
<keyword evidence="4 5" id="KW-0472">Membrane</keyword>
<feature type="domain" description="Yip1" evidence="6">
    <location>
        <begin position="9"/>
        <end position="224"/>
    </location>
</feature>
<feature type="transmembrane region" description="Helical" evidence="5">
    <location>
        <begin position="26"/>
        <end position="45"/>
    </location>
</feature>
<sequence>MSAIKTLGQMFTEPGKAFEAVQERSMIALPLILTIVGTLALWAWYYQVVDVNWLIDQMVAAQPDMEPAQAESMRKMMNPTMLTVFTAVGVVIMMPLILLISATYYTLSAKVIGSEIGFGKWFALSTWSMVPALLLIPAGAIKILMTSNGQLTQEQLNPLSLNQLFFHLPASDAWAGLLSSIHLPMFWSLFLAFVGYKLWTRKSSATAWTVVLLPYVLIYGIWALVAMSKGGA</sequence>
<comment type="subcellular location">
    <subcellularLocation>
        <location evidence="1">Membrane</location>
        <topology evidence="1">Multi-pass membrane protein</topology>
    </subcellularLocation>
</comment>
<evidence type="ECO:0000313" key="8">
    <source>
        <dbReference type="Proteomes" id="UP000613768"/>
    </source>
</evidence>